<dbReference type="SUPFAM" id="SSF52540">
    <property type="entry name" value="P-loop containing nucleoside triphosphate hydrolases"/>
    <property type="match status" value="1"/>
</dbReference>
<evidence type="ECO:0000256" key="4">
    <source>
        <dbReference type="ARBA" id="ARBA00023134"/>
    </source>
</evidence>
<dbReference type="Pfam" id="PF00350">
    <property type="entry name" value="Dynamin_N"/>
    <property type="match status" value="1"/>
</dbReference>
<comment type="subcellular location">
    <subcellularLocation>
        <location evidence="1">Membrane</location>
    </subcellularLocation>
</comment>
<evidence type="ECO:0000313" key="9">
    <source>
        <dbReference type="Proteomes" id="UP000185622"/>
    </source>
</evidence>
<accession>A0ABM6II83</accession>
<dbReference type="PANTHER" id="PTHR10465:SF0">
    <property type="entry name" value="SARCALUMENIN"/>
    <property type="match status" value="1"/>
</dbReference>
<evidence type="ECO:0000256" key="6">
    <source>
        <dbReference type="SAM" id="Coils"/>
    </source>
</evidence>
<dbReference type="EMBL" id="CP019437">
    <property type="protein sequence ID" value="AQS48419.1"/>
    <property type="molecule type" value="Genomic_DNA"/>
</dbReference>
<evidence type="ECO:0000256" key="2">
    <source>
        <dbReference type="ARBA" id="ARBA00022741"/>
    </source>
</evidence>
<evidence type="ECO:0000313" key="8">
    <source>
        <dbReference type="EMBL" id="AQS48419.1"/>
    </source>
</evidence>
<feature type="domain" description="Dynamin N-terminal" evidence="7">
    <location>
        <begin position="61"/>
        <end position="271"/>
    </location>
</feature>
<gene>
    <name evidence="8" type="ORF">BMG03_11910</name>
</gene>
<keyword evidence="9" id="KW-1185">Reference proteome</keyword>
<evidence type="ECO:0000256" key="3">
    <source>
        <dbReference type="ARBA" id="ARBA00022801"/>
    </source>
</evidence>
<dbReference type="Gene3D" id="3.40.50.300">
    <property type="entry name" value="P-loop containing nucleotide triphosphate hydrolases"/>
    <property type="match status" value="1"/>
</dbReference>
<dbReference type="PANTHER" id="PTHR10465">
    <property type="entry name" value="TRANSMEMBRANE GTPASE FZO1"/>
    <property type="match status" value="1"/>
</dbReference>
<protein>
    <recommendedName>
        <fullName evidence="7">Dynamin N-terminal domain-containing protein</fullName>
    </recommendedName>
</protein>
<organism evidence="8 9">
    <name type="scientific">Thioclava nitratireducens</name>
    <dbReference type="NCBI Taxonomy" id="1915078"/>
    <lineage>
        <taxon>Bacteria</taxon>
        <taxon>Pseudomonadati</taxon>
        <taxon>Pseudomonadota</taxon>
        <taxon>Alphaproteobacteria</taxon>
        <taxon>Rhodobacterales</taxon>
        <taxon>Paracoccaceae</taxon>
        <taxon>Thioclava</taxon>
    </lineage>
</organism>
<dbReference type="InterPro" id="IPR045063">
    <property type="entry name" value="Dynamin_N"/>
</dbReference>
<proteinExistence type="predicted"/>
<evidence type="ECO:0000256" key="5">
    <source>
        <dbReference type="ARBA" id="ARBA00023136"/>
    </source>
</evidence>
<dbReference type="RefSeq" id="WP_075774983.1">
    <property type="nucleotide sequence ID" value="NZ_CP019437.1"/>
</dbReference>
<dbReference type="InterPro" id="IPR027417">
    <property type="entry name" value="P-loop_NTPase"/>
</dbReference>
<dbReference type="InterPro" id="IPR027094">
    <property type="entry name" value="Mitofusin_fam"/>
</dbReference>
<keyword evidence="2" id="KW-0547">Nucleotide-binding</keyword>
<dbReference type="Proteomes" id="UP000185622">
    <property type="component" value="Chromosome"/>
</dbReference>
<name>A0ABM6II83_9RHOB</name>
<keyword evidence="5" id="KW-0472">Membrane</keyword>
<evidence type="ECO:0000256" key="1">
    <source>
        <dbReference type="ARBA" id="ARBA00004370"/>
    </source>
</evidence>
<keyword evidence="4" id="KW-0342">GTP-binding</keyword>
<keyword evidence="6" id="KW-0175">Coiled coil</keyword>
<feature type="coiled-coil region" evidence="6">
    <location>
        <begin position="433"/>
        <end position="471"/>
    </location>
</feature>
<evidence type="ECO:0000259" key="7">
    <source>
        <dbReference type="Pfam" id="PF00350"/>
    </source>
</evidence>
<keyword evidence="3" id="KW-0378">Hydrolase</keyword>
<sequence length="646" mass="71864">MYEANSIFDWHRRGFEALNSYWETLDQLEQAVKDVSDADLGFVEDQLDSVLEMIDAFEPTVSVIGQVKAGKSTLLNALIGKPGMLPSDVNPWTSVITALHLNARHRPMDTRALFRFFDRHEWDRLVATGGRLGEMANRAGFETEAESVRKQVTAMRNATEARLGEQFEELLGTSRAFPTLDKAVLDQYICYGDPDDLAEGASEGTYADLTKSADLYLDLPHLPRGLCLRDTPGVNDTFMMREQITLNAIGDSRACIVVLSAHQALTTMDLALLRIICAIDAREVVIFVNRIDELEDPRGAQAAIRGSIRKTLGRMGLGEEIEILFGSGYWANCAMGDVNEMAPASRAALEKMTGPTPTSETELRQRAMEASGIGALMQAVVKRIVDGPGQAVLGDVQDELERIIERAETVDSVARVADPSTILSESKLMMRLAEIEEEAVSAFNRDAADLRAELRERLDRAQEQFVASALEALQSHIDTYGEIGAWTHDPTSLRMAMKTAFASNCARLRRKGEAALDMVSDGIDSFLAAEFGVIREADVSRFPEQPQHRAPTVLARMITLDMQGAWWRRYWRFNRKGAAQARYRDVIIAETTPLIEDLMTEYFDPAIARSREIVERFVFDQGQFCKAVRERCLSGAAGHDKERLSA</sequence>
<reference evidence="8 9" key="1">
    <citation type="submission" date="2017-01" db="EMBL/GenBank/DDBJ databases">
        <title>The complete genome sequence of a sulfur-oxidizing marine bacterium Thioclava sp. 25B10_4T.</title>
        <authorList>
            <person name="Liu Y."/>
            <person name="Lai Q."/>
            <person name="Shao Z."/>
        </authorList>
    </citation>
    <scope>NUCLEOTIDE SEQUENCE [LARGE SCALE GENOMIC DNA]</scope>
    <source>
        <strain evidence="8 9">25B10_4</strain>
    </source>
</reference>